<dbReference type="InterPro" id="IPR029060">
    <property type="entry name" value="PIN-like_dom_sf"/>
</dbReference>
<dbReference type="Gene3D" id="3.40.50.1010">
    <property type="entry name" value="5'-nuclease"/>
    <property type="match status" value="1"/>
</dbReference>
<dbReference type="InterPro" id="IPR041705">
    <property type="entry name" value="PIN_Sll0205"/>
</dbReference>
<sequence length="133" mass="14844">MLKAVLDTHAVIWYLYADQRLSNLARQTIEQIGNSGDTVAVSSITLAEIVYLGEKGRISAQTIERLLMELDRENSILIEIPLARNIVVTMGGIERSDVPDLPDRIIAATALYLNVPLISRDRKIQLSTVNTIW</sequence>
<evidence type="ECO:0000259" key="1">
    <source>
        <dbReference type="SMART" id="SM00670"/>
    </source>
</evidence>
<dbReference type="CDD" id="cd09872">
    <property type="entry name" value="PIN_Sll0205-like"/>
    <property type="match status" value="1"/>
</dbReference>
<dbReference type="PANTHER" id="PTHR36173">
    <property type="entry name" value="RIBONUCLEASE VAPC16-RELATED"/>
    <property type="match status" value="1"/>
</dbReference>
<organism evidence="2 3">
    <name type="scientific">Microcystis aeruginosa Ma_QC_C_20070703_M131</name>
    <dbReference type="NCBI Taxonomy" id="2486263"/>
    <lineage>
        <taxon>Bacteria</taxon>
        <taxon>Bacillati</taxon>
        <taxon>Cyanobacteriota</taxon>
        <taxon>Cyanophyceae</taxon>
        <taxon>Oscillatoriophycideae</taxon>
        <taxon>Chroococcales</taxon>
        <taxon>Microcystaceae</taxon>
        <taxon>Microcystis</taxon>
    </lineage>
</organism>
<protein>
    <submittedName>
        <fullName evidence="2">PIN domain-containing protein</fullName>
    </submittedName>
</protein>
<gene>
    <name evidence="2" type="ORF">EWV85_24800</name>
</gene>
<dbReference type="Proteomes" id="UP000316443">
    <property type="component" value="Unassembled WGS sequence"/>
</dbReference>
<dbReference type="EMBL" id="SFCA01000272">
    <property type="protein sequence ID" value="TRT42505.1"/>
    <property type="molecule type" value="Genomic_DNA"/>
</dbReference>
<dbReference type="SUPFAM" id="SSF88723">
    <property type="entry name" value="PIN domain-like"/>
    <property type="match status" value="1"/>
</dbReference>
<name>A0A551X199_MICAE</name>
<feature type="domain" description="PIN" evidence="1">
    <location>
        <begin position="2"/>
        <end position="126"/>
    </location>
</feature>
<accession>A0A551X199</accession>
<dbReference type="InterPro" id="IPR002716">
    <property type="entry name" value="PIN_dom"/>
</dbReference>
<dbReference type="SMART" id="SM00670">
    <property type="entry name" value="PINc"/>
    <property type="match status" value="1"/>
</dbReference>
<dbReference type="Pfam" id="PF01850">
    <property type="entry name" value="PIN"/>
    <property type="match status" value="1"/>
</dbReference>
<dbReference type="PANTHER" id="PTHR36173:SF1">
    <property type="entry name" value="RIBONUCLEASE VAPC22"/>
    <property type="match status" value="1"/>
</dbReference>
<proteinExistence type="predicted"/>
<evidence type="ECO:0000313" key="2">
    <source>
        <dbReference type="EMBL" id="TRT42505.1"/>
    </source>
</evidence>
<comment type="caution">
    <text evidence="2">The sequence shown here is derived from an EMBL/GenBank/DDBJ whole genome shotgun (WGS) entry which is preliminary data.</text>
</comment>
<dbReference type="AlphaFoldDB" id="A0A551X199"/>
<reference evidence="2 3" key="1">
    <citation type="submission" date="2019-01" db="EMBL/GenBank/DDBJ databases">
        <title>Coherence of Microcystis species and biogeography revealed through population genomics.</title>
        <authorList>
            <person name="Perez-Carrascal O.M."/>
            <person name="Terrat Y."/>
            <person name="Giani A."/>
            <person name="Fortin N."/>
            <person name="Tromas N."/>
            <person name="Shapiro B.J."/>
        </authorList>
    </citation>
    <scope>NUCLEOTIDE SEQUENCE [LARGE SCALE GENOMIC DNA]</scope>
    <source>
        <strain evidence="2">Ma_QC_C_20070703_M131</strain>
    </source>
</reference>
<evidence type="ECO:0000313" key="3">
    <source>
        <dbReference type="Proteomes" id="UP000316443"/>
    </source>
</evidence>
<dbReference type="InterPro" id="IPR052919">
    <property type="entry name" value="TA_system_RNase"/>
</dbReference>